<sequence>MERLKNTNLMKKMYTGLLLAVMVLQVSLGGVPVISTTTLQAETTVYITRTGSKYHTHKCGNGTYFPASLSEAKSYGLTPCKKCFPNGGPSSSSSGKSKPASTGAASHRVVKEHIVINKTQKTLLTGEHFQLKASGTSKSVAWSSNNRNVAKVTSKGKVIAAGKGRTTITAKAGGTQKTCKIIVESPVLSEKSVVLEPNQSQTIKLQGCSFPVRWKSSDNSVVCVKNGKLTAKSVGTARVTAIVHNKEYICKVSVRKPQIKWIELEAEEIELSLDESCSLSFVTEPYNAGDYYDIKCVTSNANVVTAQADGHNAIYIEAQGKEGSATVQVIMGNKRTKCKVYTKKEN</sequence>
<dbReference type="SUPFAM" id="SSF49373">
    <property type="entry name" value="Invasin/intimin cell-adhesion fragments"/>
    <property type="match status" value="2"/>
</dbReference>
<evidence type="ECO:0000313" key="2">
    <source>
        <dbReference type="EMBL" id="SET53471.1"/>
    </source>
</evidence>
<protein>
    <submittedName>
        <fullName evidence="2">Ig-like domain (Group 2)</fullName>
    </submittedName>
</protein>
<reference evidence="2 3" key="1">
    <citation type="submission" date="2016-10" db="EMBL/GenBank/DDBJ databases">
        <authorList>
            <person name="de Groot N.N."/>
        </authorList>
    </citation>
    <scope>NUCLEOTIDE SEQUENCE [LARGE SCALE GENOMIC DNA]</scope>
    <source>
        <strain evidence="2 3">DSM 1801</strain>
    </source>
</reference>
<name>A0A1I0F870_9FIRM</name>
<organism evidence="2 3">
    <name type="scientific">[Clostridium] polysaccharolyticum</name>
    <dbReference type="NCBI Taxonomy" id="29364"/>
    <lineage>
        <taxon>Bacteria</taxon>
        <taxon>Bacillati</taxon>
        <taxon>Bacillota</taxon>
        <taxon>Clostridia</taxon>
        <taxon>Lachnospirales</taxon>
        <taxon>Lachnospiraceae</taxon>
    </lineage>
</organism>
<dbReference type="EMBL" id="FOHN01000028">
    <property type="protein sequence ID" value="SET53471.1"/>
    <property type="molecule type" value="Genomic_DNA"/>
</dbReference>
<evidence type="ECO:0000313" key="3">
    <source>
        <dbReference type="Proteomes" id="UP000199800"/>
    </source>
</evidence>
<dbReference type="RefSeq" id="WP_092478739.1">
    <property type="nucleotide sequence ID" value="NZ_FOHN01000028.1"/>
</dbReference>
<keyword evidence="3" id="KW-1185">Reference proteome</keyword>
<accession>A0A1I0F870</accession>
<dbReference type="Pfam" id="PF26182">
    <property type="entry name" value="Ig_NUP210_5th"/>
    <property type="match status" value="1"/>
</dbReference>
<dbReference type="STRING" id="29364.SAMN04487772_12822"/>
<gene>
    <name evidence="2" type="ORF">SAMN04487772_12822</name>
</gene>
<proteinExistence type="predicted"/>
<evidence type="ECO:0000259" key="1">
    <source>
        <dbReference type="SMART" id="SM00635"/>
    </source>
</evidence>
<dbReference type="Gene3D" id="2.60.40.1080">
    <property type="match status" value="2"/>
</dbReference>
<dbReference type="InterPro" id="IPR003343">
    <property type="entry name" value="Big_2"/>
</dbReference>
<dbReference type="AlphaFoldDB" id="A0A1I0F870"/>
<feature type="domain" description="BIG2" evidence="1">
    <location>
        <begin position="110"/>
        <end position="180"/>
    </location>
</feature>
<dbReference type="InterPro" id="IPR008964">
    <property type="entry name" value="Invasin/intimin_cell_adhesion"/>
</dbReference>
<feature type="domain" description="BIG2" evidence="1">
    <location>
        <begin position="182"/>
        <end position="253"/>
    </location>
</feature>
<dbReference type="SMART" id="SM00635">
    <property type="entry name" value="BID_2"/>
    <property type="match status" value="2"/>
</dbReference>
<dbReference type="Proteomes" id="UP000199800">
    <property type="component" value="Unassembled WGS sequence"/>
</dbReference>